<dbReference type="SUPFAM" id="SSF52317">
    <property type="entry name" value="Class I glutamine amidotransferase-like"/>
    <property type="match status" value="1"/>
</dbReference>
<dbReference type="InterPro" id="IPR029062">
    <property type="entry name" value="Class_I_gatase-like"/>
</dbReference>
<keyword evidence="3" id="KW-0012">Acyltransferase</keyword>
<reference evidence="4" key="1">
    <citation type="submission" date="2020-11" db="EMBL/GenBank/DDBJ databases">
        <authorList>
            <person name="Tran Van P."/>
        </authorList>
    </citation>
    <scope>NUCLEOTIDE SEQUENCE</scope>
</reference>
<dbReference type="Gene3D" id="3.40.50.880">
    <property type="match status" value="1"/>
</dbReference>
<proteinExistence type="predicted"/>
<evidence type="ECO:0000313" key="4">
    <source>
        <dbReference type="EMBL" id="CAD7239268.1"/>
    </source>
</evidence>
<evidence type="ECO:0000256" key="1">
    <source>
        <dbReference type="ARBA" id="ARBA00022605"/>
    </source>
</evidence>
<evidence type="ECO:0000256" key="2">
    <source>
        <dbReference type="ARBA" id="ARBA00022679"/>
    </source>
</evidence>
<name>A0A7R8X1W6_9CRUS</name>
<keyword evidence="2" id="KW-0808">Transferase</keyword>
<dbReference type="InterPro" id="IPR033752">
    <property type="entry name" value="MetA_family"/>
</dbReference>
<accession>A0A7R8X1W6</accession>
<feature type="non-terminal residue" evidence="4">
    <location>
        <position position="182"/>
    </location>
</feature>
<dbReference type="GO" id="GO:0008899">
    <property type="term" value="F:homoserine O-succinyltransferase activity"/>
    <property type="evidence" value="ECO:0007669"/>
    <property type="project" value="TreeGrafter"/>
</dbReference>
<evidence type="ECO:0000256" key="3">
    <source>
        <dbReference type="ARBA" id="ARBA00023315"/>
    </source>
</evidence>
<dbReference type="EMBL" id="OB720363">
    <property type="protein sequence ID" value="CAD7239268.1"/>
    <property type="molecule type" value="Genomic_DNA"/>
</dbReference>
<dbReference type="PANTHER" id="PTHR20919:SF0">
    <property type="entry name" value="HOMOSERINE O-SUCCINYLTRANSFERASE"/>
    <property type="match status" value="1"/>
</dbReference>
<protein>
    <submittedName>
        <fullName evidence="4">Uncharacterized protein</fullName>
    </submittedName>
</protein>
<gene>
    <name evidence="4" type="ORF">CTOB1V02_LOCUS17083</name>
</gene>
<dbReference type="Pfam" id="PF04204">
    <property type="entry name" value="HTS"/>
    <property type="match status" value="1"/>
</dbReference>
<dbReference type="PANTHER" id="PTHR20919">
    <property type="entry name" value="HOMOSERINE O-SUCCINYLTRANSFERASE"/>
    <property type="match status" value="1"/>
</dbReference>
<sequence length="182" mass="20978">MEVVEWARENVTSVLCSCLASHAIVQHLYGIRRRPLGFKRWGVYQHKLTMPQHPLVHNMNSHFDAPHSRFNQIDREQLEACGLEVLAESDEAGVHLAGHPEYDGISLLKEYQREVSVWYAGKRPDYPPFPENYLRPQVKAILHEHRMQLEQAKAQDAALPAFPEQLLLPLLPNTWRDTAKSL</sequence>
<dbReference type="GO" id="GO:0008652">
    <property type="term" value="P:amino acid biosynthetic process"/>
    <property type="evidence" value="ECO:0007669"/>
    <property type="project" value="UniProtKB-KW"/>
</dbReference>
<organism evidence="4">
    <name type="scientific">Cyprideis torosa</name>
    <dbReference type="NCBI Taxonomy" id="163714"/>
    <lineage>
        <taxon>Eukaryota</taxon>
        <taxon>Metazoa</taxon>
        <taxon>Ecdysozoa</taxon>
        <taxon>Arthropoda</taxon>
        <taxon>Crustacea</taxon>
        <taxon>Oligostraca</taxon>
        <taxon>Ostracoda</taxon>
        <taxon>Podocopa</taxon>
        <taxon>Podocopida</taxon>
        <taxon>Cytherocopina</taxon>
        <taxon>Cytheroidea</taxon>
        <taxon>Cytherideidae</taxon>
        <taxon>Cyprideis</taxon>
    </lineage>
</organism>
<dbReference type="AlphaFoldDB" id="A0A7R8X1W6"/>
<keyword evidence="1" id="KW-0028">Amino-acid biosynthesis</keyword>
<dbReference type="OrthoDB" id="10259790at2759"/>